<organism evidence="2 3">
    <name type="scientific">Aquincola agrisoli</name>
    <dbReference type="NCBI Taxonomy" id="3119538"/>
    <lineage>
        <taxon>Bacteria</taxon>
        <taxon>Pseudomonadati</taxon>
        <taxon>Pseudomonadota</taxon>
        <taxon>Betaproteobacteria</taxon>
        <taxon>Burkholderiales</taxon>
        <taxon>Sphaerotilaceae</taxon>
        <taxon>Aquincola</taxon>
    </lineage>
</organism>
<comment type="caution">
    <text evidence="2">The sequence shown here is derived from an EMBL/GenBank/DDBJ whole genome shotgun (WGS) entry which is preliminary data.</text>
</comment>
<dbReference type="RefSeq" id="WP_332292229.1">
    <property type="nucleotide sequence ID" value="NZ_JAZIBG010000048.1"/>
</dbReference>
<evidence type="ECO:0000313" key="2">
    <source>
        <dbReference type="EMBL" id="MEF7616676.1"/>
    </source>
</evidence>
<name>A0AAW9QA30_9BURK</name>
<keyword evidence="1" id="KW-0472">Membrane</keyword>
<feature type="transmembrane region" description="Helical" evidence="1">
    <location>
        <begin position="21"/>
        <end position="43"/>
    </location>
</feature>
<evidence type="ECO:0000313" key="3">
    <source>
        <dbReference type="Proteomes" id="UP001336250"/>
    </source>
</evidence>
<feature type="transmembrane region" description="Helical" evidence="1">
    <location>
        <begin position="55"/>
        <end position="76"/>
    </location>
</feature>
<accession>A0AAW9QA30</accession>
<evidence type="ECO:0008006" key="4">
    <source>
        <dbReference type="Google" id="ProtNLM"/>
    </source>
</evidence>
<keyword evidence="3" id="KW-1185">Reference proteome</keyword>
<gene>
    <name evidence="2" type="ORF">V4F39_22370</name>
</gene>
<dbReference type="Proteomes" id="UP001336250">
    <property type="component" value="Unassembled WGS sequence"/>
</dbReference>
<dbReference type="AlphaFoldDB" id="A0AAW9QA30"/>
<sequence length="164" mass="18499">MAPGYSESPRGLVYTERPMAWPLRGFILLVGLGVFVVPVPFALHAPWRTPELSTLLAVACIVLPCLVGALFVRIALGGPRRIEFDRAGRCLLHTRRGLLGTRQLRIGFDRIDRIEIVRRESMDYPDFFALMLHAAGRRPMEVGAFDDPAQAQHWQRRIEALVRA</sequence>
<proteinExistence type="predicted"/>
<protein>
    <recommendedName>
        <fullName evidence="4">PH domain-containing protein</fullName>
    </recommendedName>
</protein>
<evidence type="ECO:0000256" key="1">
    <source>
        <dbReference type="SAM" id="Phobius"/>
    </source>
</evidence>
<keyword evidence="1" id="KW-1133">Transmembrane helix</keyword>
<dbReference type="EMBL" id="JAZIBG010000048">
    <property type="protein sequence ID" value="MEF7616676.1"/>
    <property type="molecule type" value="Genomic_DNA"/>
</dbReference>
<keyword evidence="1" id="KW-0812">Transmembrane</keyword>
<reference evidence="2 3" key="1">
    <citation type="submission" date="2024-02" db="EMBL/GenBank/DDBJ databases">
        <title>Genome sequence of Aquincola sp. MAHUQ-54.</title>
        <authorList>
            <person name="Huq M.A."/>
        </authorList>
    </citation>
    <scope>NUCLEOTIDE SEQUENCE [LARGE SCALE GENOMIC DNA]</scope>
    <source>
        <strain evidence="2 3">MAHUQ-54</strain>
    </source>
</reference>